<dbReference type="Proteomes" id="UP000789920">
    <property type="component" value="Unassembled WGS sequence"/>
</dbReference>
<accession>A0ACA9RF35</accession>
<evidence type="ECO:0000313" key="2">
    <source>
        <dbReference type="Proteomes" id="UP000789920"/>
    </source>
</evidence>
<sequence length="57" mass="6727">EDQTGYSSPIAIRLSNKENQFIIHIAVKTIQKNIPYIQLEYLYSFHYINLPNNKESQ</sequence>
<feature type="non-terminal residue" evidence="1">
    <location>
        <position position="1"/>
    </location>
</feature>
<organism evidence="1 2">
    <name type="scientific">Racocetra persica</name>
    <dbReference type="NCBI Taxonomy" id="160502"/>
    <lineage>
        <taxon>Eukaryota</taxon>
        <taxon>Fungi</taxon>
        <taxon>Fungi incertae sedis</taxon>
        <taxon>Mucoromycota</taxon>
        <taxon>Glomeromycotina</taxon>
        <taxon>Glomeromycetes</taxon>
        <taxon>Diversisporales</taxon>
        <taxon>Gigasporaceae</taxon>
        <taxon>Racocetra</taxon>
    </lineage>
</organism>
<dbReference type="EMBL" id="CAJVQC010051723">
    <property type="protein sequence ID" value="CAG8790720.1"/>
    <property type="molecule type" value="Genomic_DNA"/>
</dbReference>
<evidence type="ECO:0000313" key="1">
    <source>
        <dbReference type="EMBL" id="CAG8790720.1"/>
    </source>
</evidence>
<gene>
    <name evidence="1" type="ORF">RPERSI_LOCUS19105</name>
</gene>
<feature type="non-terminal residue" evidence="1">
    <location>
        <position position="57"/>
    </location>
</feature>
<proteinExistence type="predicted"/>
<comment type="caution">
    <text evidence="1">The sequence shown here is derived from an EMBL/GenBank/DDBJ whole genome shotgun (WGS) entry which is preliminary data.</text>
</comment>
<keyword evidence="2" id="KW-1185">Reference proteome</keyword>
<name>A0ACA9RF35_9GLOM</name>
<protein>
    <submittedName>
        <fullName evidence="1">12621_t:CDS:1</fullName>
    </submittedName>
</protein>
<reference evidence="1" key="1">
    <citation type="submission" date="2021-06" db="EMBL/GenBank/DDBJ databases">
        <authorList>
            <person name="Kallberg Y."/>
            <person name="Tangrot J."/>
            <person name="Rosling A."/>
        </authorList>
    </citation>
    <scope>NUCLEOTIDE SEQUENCE</scope>
    <source>
        <strain evidence="1">MA461A</strain>
    </source>
</reference>